<gene>
    <name evidence="1" type="ORF">FXF65_33710</name>
</gene>
<keyword evidence="2" id="KW-1185">Reference proteome</keyword>
<comment type="caution">
    <text evidence="1">The sequence shown here is derived from an EMBL/GenBank/DDBJ whole genome shotgun (WGS) entry which is preliminary data.</text>
</comment>
<reference evidence="1 2" key="1">
    <citation type="submission" date="2019-08" db="EMBL/GenBank/DDBJ databases">
        <title>Actinomadura sp. nov. CYP1-5 isolated from mountain soil.</title>
        <authorList>
            <person name="Songsumanus A."/>
            <person name="Kuncharoen N."/>
            <person name="Kudo T."/>
            <person name="Yuki M."/>
            <person name="Igarashi Y."/>
            <person name="Tanasupawat S."/>
        </authorList>
    </citation>
    <scope>NUCLEOTIDE SEQUENCE [LARGE SCALE GENOMIC DNA]</scope>
    <source>
        <strain evidence="1 2">GKU157</strain>
    </source>
</reference>
<accession>A0A5D0TUN2</accession>
<name>A0A5D0TUN2_9ACTN</name>
<dbReference type="RefSeq" id="WP_148354098.1">
    <property type="nucleotide sequence ID" value="NZ_JBHSBF010000005.1"/>
</dbReference>
<dbReference type="OrthoDB" id="3474760at2"/>
<sequence length="70" mass="7676">MLTDLEIQPGELLVCGNNLRTNVAVPARLHIRAVLLGSQTARYKLPPNTTLITRFGDLPDLLTGERTVHA</sequence>
<organism evidence="1 2">
    <name type="scientific">Actinomadura syzygii</name>
    <dbReference type="NCBI Taxonomy" id="1427538"/>
    <lineage>
        <taxon>Bacteria</taxon>
        <taxon>Bacillati</taxon>
        <taxon>Actinomycetota</taxon>
        <taxon>Actinomycetes</taxon>
        <taxon>Streptosporangiales</taxon>
        <taxon>Thermomonosporaceae</taxon>
        <taxon>Actinomadura</taxon>
    </lineage>
</organism>
<evidence type="ECO:0000313" key="1">
    <source>
        <dbReference type="EMBL" id="TYC10051.1"/>
    </source>
</evidence>
<dbReference type="Proteomes" id="UP000322634">
    <property type="component" value="Unassembled WGS sequence"/>
</dbReference>
<proteinExistence type="predicted"/>
<dbReference type="EMBL" id="VSFF01000013">
    <property type="protein sequence ID" value="TYC10051.1"/>
    <property type="molecule type" value="Genomic_DNA"/>
</dbReference>
<protein>
    <submittedName>
        <fullName evidence="1">Uncharacterized protein</fullName>
    </submittedName>
</protein>
<dbReference type="AlphaFoldDB" id="A0A5D0TUN2"/>
<evidence type="ECO:0000313" key="2">
    <source>
        <dbReference type="Proteomes" id="UP000322634"/>
    </source>
</evidence>